<sequence length="213" mass="23358">MLESAESRLEARYADISALLSCAYEQVANVIHQRKKFWSSCERSGASDVEWVVDNFGTLSISDAHDAQRAHSKAVVDIDLTRYRAGRNYSDSSSESDFDVRIERIRQASRQNHASAKGGKGRSKTAKPAPVASSDTTSTTSRAPDTRPSTATNSTASHSNKLQPSTSPPDYNQMSLDGLKKIAKGYGLRTNTSKKMLVHNLTKIWTGLHSKPQ</sequence>
<proteinExistence type="predicted"/>
<gene>
    <name evidence="1" type="ORF">EV182_001311</name>
</gene>
<dbReference type="Proteomes" id="UP001145114">
    <property type="component" value="Unassembled WGS sequence"/>
</dbReference>
<dbReference type="EMBL" id="JAMZIH010005317">
    <property type="protein sequence ID" value="KAJ1675416.1"/>
    <property type="molecule type" value="Genomic_DNA"/>
</dbReference>
<evidence type="ECO:0000313" key="2">
    <source>
        <dbReference type="Proteomes" id="UP001145114"/>
    </source>
</evidence>
<evidence type="ECO:0000313" key="1">
    <source>
        <dbReference type="EMBL" id="KAJ1675416.1"/>
    </source>
</evidence>
<organism evidence="1 2">
    <name type="scientific">Spiromyces aspiralis</name>
    <dbReference type="NCBI Taxonomy" id="68401"/>
    <lineage>
        <taxon>Eukaryota</taxon>
        <taxon>Fungi</taxon>
        <taxon>Fungi incertae sedis</taxon>
        <taxon>Zoopagomycota</taxon>
        <taxon>Kickxellomycotina</taxon>
        <taxon>Kickxellomycetes</taxon>
        <taxon>Kickxellales</taxon>
        <taxon>Kickxellaceae</taxon>
        <taxon>Spiromyces</taxon>
    </lineage>
</organism>
<name>A0ACC1HJB4_9FUNG</name>
<keyword evidence="2" id="KW-1185">Reference proteome</keyword>
<reference evidence="1" key="1">
    <citation type="submission" date="2022-06" db="EMBL/GenBank/DDBJ databases">
        <title>Phylogenomic reconstructions and comparative analyses of Kickxellomycotina fungi.</title>
        <authorList>
            <person name="Reynolds N.K."/>
            <person name="Stajich J.E."/>
            <person name="Barry K."/>
            <person name="Grigoriev I.V."/>
            <person name="Crous P."/>
            <person name="Smith M.E."/>
        </authorList>
    </citation>
    <scope>NUCLEOTIDE SEQUENCE</scope>
    <source>
        <strain evidence="1">RSA 2271</strain>
    </source>
</reference>
<accession>A0ACC1HJB4</accession>
<protein>
    <submittedName>
        <fullName evidence="1">Uncharacterized protein</fullName>
    </submittedName>
</protein>
<comment type="caution">
    <text evidence="1">The sequence shown here is derived from an EMBL/GenBank/DDBJ whole genome shotgun (WGS) entry which is preliminary data.</text>
</comment>